<dbReference type="OrthoDB" id="329904at2157"/>
<reference evidence="2 3" key="1">
    <citation type="submission" date="2015-08" db="EMBL/GenBank/DDBJ databases">
        <title>Genomes of Isolates from Cabo Rojo, PR.</title>
        <authorList>
            <person name="Sanchez-Nieves R.L."/>
            <person name="Montalvo-Rodriguez R."/>
        </authorList>
    </citation>
    <scope>NUCLEOTIDE SEQUENCE [LARGE SCALE GENOMIC DNA]</scope>
    <source>
        <strain evidence="2 3">5</strain>
    </source>
</reference>
<dbReference type="Pfam" id="PF13197">
    <property type="entry name" value="DUF4013"/>
    <property type="match status" value="1"/>
</dbReference>
<evidence type="ECO:0000256" key="1">
    <source>
        <dbReference type="SAM" id="Phobius"/>
    </source>
</evidence>
<gene>
    <name evidence="2" type="ORF">AMR74_02190</name>
</gene>
<feature type="transmembrane region" description="Helical" evidence="1">
    <location>
        <begin position="118"/>
        <end position="138"/>
    </location>
</feature>
<proteinExistence type="predicted"/>
<dbReference type="AlphaFoldDB" id="A0A0M9AT18"/>
<feature type="transmembrane region" description="Helical" evidence="1">
    <location>
        <begin position="74"/>
        <end position="98"/>
    </location>
</feature>
<sequence>MRPSTAAVTYPVAGDARERPLLAVWLLFALAVVVPVLPALPVVGYLVRVLTASERGDSMPPFLADGRTLLRRSLGGTAVCLVFLGVPFAALLVTLYGVVTLDPGANAPVGRILAGSTAVLFVGVLGTYLAPVSLITYGREESLRRAFSPSALRPVAGHAAYFFGWTLGFTALVVAVGVGGALFTVSRAGPLFGTFVLAYGLLVAAYLWGRAVERARRR</sequence>
<feature type="transmembrane region" description="Helical" evidence="1">
    <location>
        <begin position="191"/>
        <end position="209"/>
    </location>
</feature>
<keyword evidence="3" id="KW-1185">Reference proteome</keyword>
<feature type="transmembrane region" description="Helical" evidence="1">
    <location>
        <begin position="159"/>
        <end position="185"/>
    </location>
</feature>
<comment type="caution">
    <text evidence="2">The sequence shown here is derived from an EMBL/GenBank/DDBJ whole genome shotgun (WGS) entry which is preliminary data.</text>
</comment>
<evidence type="ECO:0008006" key="4">
    <source>
        <dbReference type="Google" id="ProtNLM"/>
    </source>
</evidence>
<protein>
    <recommendedName>
        <fullName evidence="4">DUF4013 domain-containing protein</fullName>
    </recommendedName>
</protein>
<dbReference type="RefSeq" id="WP_053770422.1">
    <property type="nucleotide sequence ID" value="NZ_LIST01000001.1"/>
</dbReference>
<keyword evidence="1" id="KW-0472">Membrane</keyword>
<keyword evidence="1" id="KW-0812">Transmembrane</keyword>
<dbReference type="PATRIC" id="fig|1705389.3.peg.721"/>
<organism evidence="2 3">
    <name type="scientific">Halorubrum tropicale</name>
    <dbReference type="NCBI Taxonomy" id="1765655"/>
    <lineage>
        <taxon>Archaea</taxon>
        <taxon>Methanobacteriati</taxon>
        <taxon>Methanobacteriota</taxon>
        <taxon>Stenosarchaea group</taxon>
        <taxon>Halobacteria</taxon>
        <taxon>Halobacteriales</taxon>
        <taxon>Haloferacaceae</taxon>
        <taxon>Halorubrum</taxon>
    </lineage>
</organism>
<evidence type="ECO:0000313" key="3">
    <source>
        <dbReference type="Proteomes" id="UP000037747"/>
    </source>
</evidence>
<dbReference type="STRING" id="1765655.AMR74_02190"/>
<feature type="transmembrane region" description="Helical" evidence="1">
    <location>
        <begin position="22"/>
        <end position="47"/>
    </location>
</feature>
<dbReference type="EMBL" id="LIST01000001">
    <property type="protein sequence ID" value="KOX97728.1"/>
    <property type="molecule type" value="Genomic_DNA"/>
</dbReference>
<accession>A0A0M9AT18</accession>
<name>A0A0M9AT18_9EURY</name>
<dbReference type="Proteomes" id="UP000037747">
    <property type="component" value="Unassembled WGS sequence"/>
</dbReference>
<dbReference type="InterPro" id="IPR025098">
    <property type="entry name" value="DUF4013"/>
</dbReference>
<evidence type="ECO:0000313" key="2">
    <source>
        <dbReference type="EMBL" id="KOX97728.1"/>
    </source>
</evidence>
<keyword evidence="1" id="KW-1133">Transmembrane helix</keyword>